<dbReference type="KEGG" id="hhb:Hhub_2093"/>
<evidence type="ECO:0000313" key="2">
    <source>
        <dbReference type="Proteomes" id="UP000066737"/>
    </source>
</evidence>
<dbReference type="RefSeq" id="WP_059058208.1">
    <property type="nucleotide sequence ID" value="NZ_CEML01000002.1"/>
</dbReference>
<dbReference type="SUPFAM" id="SSF50118">
    <property type="entry name" value="Cell growth inhibitor/plasmid maintenance toxic component"/>
    <property type="match status" value="1"/>
</dbReference>
<dbReference type="AlphaFoldDB" id="A0A0U5H0R0"/>
<dbReference type="GeneID" id="26658756"/>
<evidence type="ECO:0000313" key="1">
    <source>
        <dbReference type="EMBL" id="CQH54503.1"/>
    </source>
</evidence>
<name>A0A0U5H0R0_9EURY</name>
<dbReference type="EMBL" id="LN831302">
    <property type="protein sequence ID" value="CQH54503.1"/>
    <property type="molecule type" value="Genomic_DNA"/>
</dbReference>
<gene>
    <name evidence="1" type="ORF">HHUB_2093</name>
</gene>
<keyword evidence="2" id="KW-1185">Reference proteome</keyword>
<dbReference type="STRING" id="1407499.HHUB_2093"/>
<accession>A0A0U5H0R0</accession>
<reference evidence="2" key="1">
    <citation type="journal article" date="2016" name="Environ. Microbiol.">
        <title>The complete genome of a viable archaeum isolated from 123-million-year-old rock salt.</title>
        <authorList>
            <person name="Jaakkola S.T."/>
            <person name="Pfeiffer F."/>
            <person name="Ravantti J.J."/>
            <person name="Guo Q."/>
            <person name="Liu Y."/>
            <person name="Chen X."/>
            <person name="Ma H."/>
            <person name="Yang C."/>
            <person name="Oksanen H.M."/>
            <person name="Bamford D.H."/>
        </authorList>
    </citation>
    <scope>NUCLEOTIDE SEQUENCE</scope>
    <source>
        <strain evidence="2">JI20-1</strain>
    </source>
</reference>
<dbReference type="OrthoDB" id="315488at2157"/>
<protein>
    <submittedName>
        <fullName evidence="1">PemK family protein</fullName>
    </submittedName>
</protein>
<dbReference type="Proteomes" id="UP000066737">
    <property type="component" value="Chromosome I"/>
</dbReference>
<organism evidence="1 2">
    <name type="scientific">Halobacterium hubeiense</name>
    <dbReference type="NCBI Taxonomy" id="1407499"/>
    <lineage>
        <taxon>Archaea</taxon>
        <taxon>Methanobacteriati</taxon>
        <taxon>Methanobacteriota</taxon>
        <taxon>Stenosarchaea group</taxon>
        <taxon>Halobacteria</taxon>
        <taxon>Halobacteriales</taxon>
        <taxon>Halobacteriaceae</taxon>
        <taxon>Halobacterium</taxon>
    </lineage>
</organism>
<sequence>MQPDRGDVVRSADPFKLGEDRQRPWLVVNNDGHPFGDEQCVAVAVSTKSYDESLALADGVWEVGGVPRESFVSPWAVHSPRHEDLVAWQGRVTDAFVDRVVKELTAYLR</sequence>
<proteinExistence type="predicted"/>